<dbReference type="Gene3D" id="3.10.290.10">
    <property type="entry name" value="RNA-binding S4 domain"/>
    <property type="match status" value="1"/>
</dbReference>
<evidence type="ECO:0000256" key="2">
    <source>
        <dbReference type="ARBA" id="ARBA00022598"/>
    </source>
</evidence>
<dbReference type="GeneID" id="20814441"/>
<dbReference type="SMART" id="SM00363">
    <property type="entry name" value="S4"/>
    <property type="match status" value="1"/>
</dbReference>
<keyword evidence="4 11" id="KW-0067">ATP-binding</keyword>
<dbReference type="InterPro" id="IPR024088">
    <property type="entry name" value="Tyr-tRNA-ligase_bac-type"/>
</dbReference>
<dbReference type="Pfam" id="PF00579">
    <property type="entry name" value="tRNA-synt_1b"/>
    <property type="match status" value="1"/>
</dbReference>
<comment type="similarity">
    <text evidence="11">Belongs to the class-I aminoacyl-tRNA synthetase family.</text>
</comment>
<gene>
    <name evidence="13" type="ORF">H257_12445</name>
</gene>
<dbReference type="CDD" id="cd00805">
    <property type="entry name" value="TyrRS_core"/>
    <property type="match status" value="1"/>
</dbReference>
<proteinExistence type="inferred from homology"/>
<evidence type="ECO:0000256" key="3">
    <source>
        <dbReference type="ARBA" id="ARBA00022741"/>
    </source>
</evidence>
<dbReference type="SUPFAM" id="SSF55174">
    <property type="entry name" value="Alpha-L RNA-binding motif"/>
    <property type="match status" value="1"/>
</dbReference>
<evidence type="ECO:0000256" key="11">
    <source>
        <dbReference type="RuleBase" id="RU361234"/>
    </source>
</evidence>
<dbReference type="InterPro" id="IPR014729">
    <property type="entry name" value="Rossmann-like_a/b/a_fold"/>
</dbReference>
<dbReference type="InterPro" id="IPR036986">
    <property type="entry name" value="S4_RNA-bd_sf"/>
</dbReference>
<evidence type="ECO:0000256" key="6">
    <source>
        <dbReference type="ARBA" id="ARBA00022917"/>
    </source>
</evidence>
<dbReference type="CDD" id="cd00165">
    <property type="entry name" value="S4"/>
    <property type="match status" value="1"/>
</dbReference>
<keyword evidence="7 11" id="KW-0030">Aminoacyl-tRNA synthetase</keyword>
<dbReference type="InterPro" id="IPR002307">
    <property type="entry name" value="Tyr-tRNA-ligase"/>
</dbReference>
<evidence type="ECO:0000313" key="13">
    <source>
        <dbReference type="EMBL" id="ETV72715.1"/>
    </source>
</evidence>
<dbReference type="PROSITE" id="PS50889">
    <property type="entry name" value="S4"/>
    <property type="match status" value="1"/>
</dbReference>
<dbReference type="PRINTS" id="PR01040">
    <property type="entry name" value="TRNASYNTHTYR"/>
</dbReference>
<dbReference type="InterPro" id="IPR002942">
    <property type="entry name" value="S4_RNA-bd"/>
</dbReference>
<dbReference type="Pfam" id="PF22421">
    <property type="entry name" value="SYY_C-terminal"/>
    <property type="match status" value="1"/>
</dbReference>
<evidence type="ECO:0000256" key="4">
    <source>
        <dbReference type="ARBA" id="ARBA00022840"/>
    </source>
</evidence>
<dbReference type="NCBIfam" id="TIGR00234">
    <property type="entry name" value="tyrS"/>
    <property type="match status" value="1"/>
</dbReference>
<evidence type="ECO:0000256" key="5">
    <source>
        <dbReference type="ARBA" id="ARBA00022884"/>
    </source>
</evidence>
<comment type="catalytic activity">
    <reaction evidence="9 11">
        <text>tRNA(Tyr) + L-tyrosine + ATP = L-tyrosyl-tRNA(Tyr) + AMP + diphosphate + H(+)</text>
        <dbReference type="Rhea" id="RHEA:10220"/>
        <dbReference type="Rhea" id="RHEA-COMP:9706"/>
        <dbReference type="Rhea" id="RHEA-COMP:9707"/>
        <dbReference type="ChEBI" id="CHEBI:15378"/>
        <dbReference type="ChEBI" id="CHEBI:30616"/>
        <dbReference type="ChEBI" id="CHEBI:33019"/>
        <dbReference type="ChEBI" id="CHEBI:58315"/>
        <dbReference type="ChEBI" id="CHEBI:78442"/>
        <dbReference type="ChEBI" id="CHEBI:78536"/>
        <dbReference type="ChEBI" id="CHEBI:456215"/>
        <dbReference type="EC" id="6.1.1.1"/>
    </reaction>
</comment>
<evidence type="ECO:0000256" key="8">
    <source>
        <dbReference type="ARBA" id="ARBA00033323"/>
    </source>
</evidence>
<dbReference type="GO" id="GO:0005829">
    <property type="term" value="C:cytosol"/>
    <property type="evidence" value="ECO:0007669"/>
    <property type="project" value="TreeGrafter"/>
</dbReference>
<dbReference type="OrthoDB" id="337870at2759"/>
<accession>W4FZ11</accession>
<protein>
    <recommendedName>
        <fullName evidence="1 11">Tyrosine--tRNA ligase</fullName>
        <ecNumber evidence="1 11">6.1.1.1</ecNumber>
    </recommendedName>
    <alternativeName>
        <fullName evidence="8 11">Tyrosyl-tRNA synthetase</fullName>
    </alternativeName>
</protein>
<evidence type="ECO:0000256" key="10">
    <source>
        <dbReference type="PROSITE-ProRule" id="PRU00182"/>
    </source>
</evidence>
<dbReference type="InterPro" id="IPR002305">
    <property type="entry name" value="aa-tRNA-synth_Ic"/>
</dbReference>
<dbReference type="GO" id="GO:0005524">
    <property type="term" value="F:ATP binding"/>
    <property type="evidence" value="ECO:0007669"/>
    <property type="project" value="UniProtKB-KW"/>
</dbReference>
<dbReference type="RefSeq" id="XP_009837943.1">
    <property type="nucleotide sequence ID" value="XM_009839641.1"/>
</dbReference>
<keyword evidence="6 11" id="KW-0648">Protein biosynthesis</keyword>
<dbReference type="SUPFAM" id="SSF52374">
    <property type="entry name" value="Nucleotidylyl transferase"/>
    <property type="match status" value="1"/>
</dbReference>
<dbReference type="STRING" id="112090.W4FZ11"/>
<dbReference type="FunFam" id="1.10.240.10:FF:000001">
    <property type="entry name" value="Tyrosine--tRNA ligase"/>
    <property type="match status" value="1"/>
</dbReference>
<sequence>MSRALAALRSRGLLAGLTHEHATSVLDAAVAKHQANPSSVKAVGVYCGFDPTASSLHVGNLVTVMALRHFQLAGVKPILLVGGATGMIGDPSMRSDERVMLTADAVAANARHLVDSLKNVLDFDCPKVGAEVANNMTWHGHMSVIDWMRECGAFARVNAMLARDSVKRRLDAESGLSFLEFSYQLFQAFDFVHLRRHHNVLVQVGGSDQWGNIVSGCDLVRKTDGHEVYGVTVPLLTTANGDKFGKSAGNAVWLDAAKTSVYDFYQFFIRTDDADVGTLLKTFTLLDMDEIDTIVATHSAAPEKRHAQQILAEHTTRMIHGEVALKAAQVAAKVLFGGSLDGVDAVDILAIDAPRSSLALELVRGKRVVDVLALIRAVPTKAEGRRLIKAGGVYINNVRVDSDAAVIEASQVIEGRAVLVRVGKRNYHVLHISDAVYCS</sequence>
<dbReference type="Gene3D" id="3.40.50.620">
    <property type="entry name" value="HUPs"/>
    <property type="match status" value="1"/>
</dbReference>
<dbReference type="AlphaFoldDB" id="W4FZ11"/>
<evidence type="ECO:0000256" key="1">
    <source>
        <dbReference type="ARBA" id="ARBA00013160"/>
    </source>
</evidence>
<dbReference type="GO" id="GO:0003723">
    <property type="term" value="F:RNA binding"/>
    <property type="evidence" value="ECO:0007669"/>
    <property type="project" value="UniProtKB-KW"/>
</dbReference>
<evidence type="ECO:0000259" key="12">
    <source>
        <dbReference type="SMART" id="SM00363"/>
    </source>
</evidence>
<name>W4FZ11_APHAT</name>
<dbReference type="PANTHER" id="PTHR11766:SF0">
    <property type="entry name" value="TYROSINE--TRNA LIGASE, MITOCHONDRIAL"/>
    <property type="match status" value="1"/>
</dbReference>
<feature type="domain" description="RNA-binding S4" evidence="12">
    <location>
        <begin position="366"/>
        <end position="428"/>
    </location>
</feature>
<evidence type="ECO:0000256" key="9">
    <source>
        <dbReference type="ARBA" id="ARBA00048248"/>
    </source>
</evidence>
<keyword evidence="2 11" id="KW-0436">Ligase</keyword>
<dbReference type="EC" id="6.1.1.1" evidence="1 11"/>
<dbReference type="GO" id="GO:0006437">
    <property type="term" value="P:tyrosyl-tRNA aminoacylation"/>
    <property type="evidence" value="ECO:0007669"/>
    <property type="project" value="InterPro"/>
</dbReference>
<reference evidence="13" key="1">
    <citation type="submission" date="2013-12" db="EMBL/GenBank/DDBJ databases">
        <title>The Genome Sequence of Aphanomyces astaci APO3.</title>
        <authorList>
            <consortium name="The Broad Institute Genomics Platform"/>
            <person name="Russ C."/>
            <person name="Tyler B."/>
            <person name="van West P."/>
            <person name="Dieguez-Uribeondo J."/>
            <person name="Young S.K."/>
            <person name="Zeng Q."/>
            <person name="Gargeya S."/>
            <person name="Fitzgerald M."/>
            <person name="Abouelleil A."/>
            <person name="Alvarado L."/>
            <person name="Chapman S.B."/>
            <person name="Gainer-Dewar J."/>
            <person name="Goldberg J."/>
            <person name="Griggs A."/>
            <person name="Gujja S."/>
            <person name="Hansen M."/>
            <person name="Howarth C."/>
            <person name="Imamovic A."/>
            <person name="Ireland A."/>
            <person name="Larimer J."/>
            <person name="McCowan C."/>
            <person name="Murphy C."/>
            <person name="Pearson M."/>
            <person name="Poon T.W."/>
            <person name="Priest M."/>
            <person name="Roberts A."/>
            <person name="Saif S."/>
            <person name="Shea T."/>
            <person name="Sykes S."/>
            <person name="Wortman J."/>
            <person name="Nusbaum C."/>
            <person name="Birren B."/>
        </authorList>
    </citation>
    <scope>NUCLEOTIDE SEQUENCE [LARGE SCALE GENOMIC DNA]</scope>
    <source>
        <strain evidence="13">APO3</strain>
    </source>
</reference>
<dbReference type="GO" id="GO:0005739">
    <property type="term" value="C:mitochondrion"/>
    <property type="evidence" value="ECO:0007669"/>
    <property type="project" value="TreeGrafter"/>
</dbReference>
<dbReference type="PANTHER" id="PTHR11766">
    <property type="entry name" value="TYROSYL-TRNA SYNTHETASE"/>
    <property type="match status" value="1"/>
</dbReference>
<dbReference type="Gene3D" id="1.10.240.10">
    <property type="entry name" value="Tyrosyl-Transfer RNA Synthetase"/>
    <property type="match status" value="1"/>
</dbReference>
<keyword evidence="5 10" id="KW-0694">RNA-binding</keyword>
<evidence type="ECO:0000256" key="7">
    <source>
        <dbReference type="ARBA" id="ARBA00023146"/>
    </source>
</evidence>
<dbReference type="VEuPathDB" id="FungiDB:H257_12445"/>
<dbReference type="InterPro" id="IPR054608">
    <property type="entry name" value="SYY-like_C"/>
</dbReference>
<dbReference type="HAMAP" id="MF_02006">
    <property type="entry name" value="Tyr_tRNA_synth_type1"/>
    <property type="match status" value="1"/>
</dbReference>
<dbReference type="GO" id="GO:0004831">
    <property type="term" value="F:tyrosine-tRNA ligase activity"/>
    <property type="evidence" value="ECO:0007669"/>
    <property type="project" value="UniProtKB-EC"/>
</dbReference>
<dbReference type="EMBL" id="KI913153">
    <property type="protein sequence ID" value="ETV72715.1"/>
    <property type="molecule type" value="Genomic_DNA"/>
</dbReference>
<keyword evidence="3 11" id="KW-0547">Nucleotide-binding</keyword>
<organism evidence="13">
    <name type="scientific">Aphanomyces astaci</name>
    <name type="common">Crayfish plague agent</name>
    <dbReference type="NCBI Taxonomy" id="112090"/>
    <lineage>
        <taxon>Eukaryota</taxon>
        <taxon>Sar</taxon>
        <taxon>Stramenopiles</taxon>
        <taxon>Oomycota</taxon>
        <taxon>Saprolegniomycetes</taxon>
        <taxon>Saprolegniales</taxon>
        <taxon>Verrucalvaceae</taxon>
        <taxon>Aphanomyces</taxon>
    </lineage>
</organism>
<dbReference type="InterPro" id="IPR024107">
    <property type="entry name" value="Tyr-tRNA-ligase_bac_1"/>
</dbReference>